<protein>
    <submittedName>
        <fullName evidence="1">Uncharacterized protein</fullName>
    </submittedName>
</protein>
<evidence type="ECO:0000313" key="1">
    <source>
        <dbReference type="EMBL" id="KAH7940951.1"/>
    </source>
</evidence>
<evidence type="ECO:0000313" key="2">
    <source>
        <dbReference type="Proteomes" id="UP000821865"/>
    </source>
</evidence>
<proteinExistence type="predicted"/>
<reference evidence="1" key="1">
    <citation type="submission" date="2020-05" db="EMBL/GenBank/DDBJ databases">
        <title>Large-scale comparative analyses of tick genomes elucidate their genetic diversity and vector capacities.</title>
        <authorList>
            <person name="Jia N."/>
            <person name="Wang J."/>
            <person name="Shi W."/>
            <person name="Du L."/>
            <person name="Sun Y."/>
            <person name="Zhan W."/>
            <person name="Jiang J."/>
            <person name="Wang Q."/>
            <person name="Zhang B."/>
            <person name="Ji P."/>
            <person name="Sakyi L.B."/>
            <person name="Cui X."/>
            <person name="Yuan T."/>
            <person name="Jiang B."/>
            <person name="Yang W."/>
            <person name="Lam T.T.-Y."/>
            <person name="Chang Q."/>
            <person name="Ding S."/>
            <person name="Wang X."/>
            <person name="Zhu J."/>
            <person name="Ruan X."/>
            <person name="Zhao L."/>
            <person name="Wei J."/>
            <person name="Que T."/>
            <person name="Du C."/>
            <person name="Cheng J."/>
            <person name="Dai P."/>
            <person name="Han X."/>
            <person name="Huang E."/>
            <person name="Gao Y."/>
            <person name="Liu J."/>
            <person name="Shao H."/>
            <person name="Ye R."/>
            <person name="Li L."/>
            <person name="Wei W."/>
            <person name="Wang X."/>
            <person name="Wang C."/>
            <person name="Yang T."/>
            <person name="Huo Q."/>
            <person name="Li W."/>
            <person name="Guo W."/>
            <person name="Chen H."/>
            <person name="Zhou L."/>
            <person name="Ni X."/>
            <person name="Tian J."/>
            <person name="Zhou Y."/>
            <person name="Sheng Y."/>
            <person name="Liu T."/>
            <person name="Pan Y."/>
            <person name="Xia L."/>
            <person name="Li J."/>
            <person name="Zhao F."/>
            <person name="Cao W."/>
        </authorList>
    </citation>
    <scope>NUCLEOTIDE SEQUENCE</scope>
    <source>
        <strain evidence="1">Dsil-2018</strain>
    </source>
</reference>
<keyword evidence="2" id="KW-1185">Reference proteome</keyword>
<name>A0ACB8CE52_DERSI</name>
<sequence length="157" mass="17737">MKAYVFLALLSTAYAADFKLQCAEKADRGPCELDLPRWWYNMDAARCEVFNYGGCGGNANLYKTKEHCEETCMDKKPAPTVDVPVEGVTREIEMGHIESMCRLPPHRGPCMGNLQRFYYDNERQKCRPFVYGGCQSNGNNFESYVNCMSVCKGSLSP</sequence>
<dbReference type="Proteomes" id="UP000821865">
    <property type="component" value="Chromosome 7"/>
</dbReference>
<accession>A0ACB8CE52</accession>
<gene>
    <name evidence="1" type="ORF">HPB49_008341</name>
</gene>
<comment type="caution">
    <text evidence="1">The sequence shown here is derived from an EMBL/GenBank/DDBJ whole genome shotgun (WGS) entry which is preliminary data.</text>
</comment>
<organism evidence="1 2">
    <name type="scientific">Dermacentor silvarum</name>
    <name type="common">Tick</name>
    <dbReference type="NCBI Taxonomy" id="543639"/>
    <lineage>
        <taxon>Eukaryota</taxon>
        <taxon>Metazoa</taxon>
        <taxon>Ecdysozoa</taxon>
        <taxon>Arthropoda</taxon>
        <taxon>Chelicerata</taxon>
        <taxon>Arachnida</taxon>
        <taxon>Acari</taxon>
        <taxon>Parasitiformes</taxon>
        <taxon>Ixodida</taxon>
        <taxon>Ixodoidea</taxon>
        <taxon>Ixodidae</taxon>
        <taxon>Rhipicephalinae</taxon>
        <taxon>Dermacentor</taxon>
    </lineage>
</organism>
<dbReference type="EMBL" id="CM023476">
    <property type="protein sequence ID" value="KAH7940951.1"/>
    <property type="molecule type" value="Genomic_DNA"/>
</dbReference>